<feature type="transmembrane region" description="Helical" evidence="7">
    <location>
        <begin position="352"/>
        <end position="373"/>
    </location>
</feature>
<feature type="domain" description="Orc1-like AAA ATPase" evidence="9">
    <location>
        <begin position="1192"/>
        <end position="1316"/>
    </location>
</feature>
<evidence type="ECO:0000256" key="1">
    <source>
        <dbReference type="ARBA" id="ARBA00004141"/>
    </source>
</evidence>
<evidence type="ECO:0000256" key="5">
    <source>
        <dbReference type="SAM" id="Coils"/>
    </source>
</evidence>
<dbReference type="EMBL" id="JMCC02000020">
    <property type="protein sequence ID" value="KIG17784.1"/>
    <property type="molecule type" value="Genomic_DNA"/>
</dbReference>
<dbReference type="PANTHER" id="PTHR43021">
    <property type="entry name" value="NA(+)/H(+) ANTIPORTER-RELATED"/>
    <property type="match status" value="1"/>
</dbReference>
<feature type="coiled-coil region" evidence="5">
    <location>
        <begin position="1035"/>
        <end position="1062"/>
    </location>
</feature>
<dbReference type="GO" id="GO:0015297">
    <property type="term" value="F:antiporter activity"/>
    <property type="evidence" value="ECO:0007669"/>
    <property type="project" value="InterPro"/>
</dbReference>
<feature type="domain" description="Cation/H+ exchanger transmembrane" evidence="8">
    <location>
        <begin position="45"/>
        <end position="431"/>
    </location>
</feature>
<dbReference type="RefSeq" id="WP_052547964.1">
    <property type="nucleotide sequence ID" value="NZ_JMCC02000020.1"/>
</dbReference>
<dbReference type="InterPro" id="IPR006153">
    <property type="entry name" value="Cation/H_exchanger_TM"/>
</dbReference>
<keyword evidence="5" id="KW-0175">Coiled coil</keyword>
<dbReference type="InterPro" id="IPR041664">
    <property type="entry name" value="AAA_16"/>
</dbReference>
<feature type="compositionally biased region" description="Low complexity" evidence="6">
    <location>
        <begin position="700"/>
        <end position="713"/>
    </location>
</feature>
<reference evidence="10 11" key="1">
    <citation type="submission" date="2014-12" db="EMBL/GenBank/DDBJ databases">
        <title>Genome assembly of Enhygromyxa salina DSM 15201.</title>
        <authorList>
            <person name="Sharma G."/>
            <person name="Subramanian S."/>
        </authorList>
    </citation>
    <scope>NUCLEOTIDE SEQUENCE [LARGE SCALE GENOMIC DNA]</scope>
    <source>
        <strain evidence="10 11">DSM 15201</strain>
    </source>
</reference>
<dbReference type="PANTHER" id="PTHR43021:SF2">
    <property type="entry name" value="CATION_H+ EXCHANGER DOMAIN-CONTAINING PROTEIN"/>
    <property type="match status" value="1"/>
</dbReference>
<feature type="transmembrane region" description="Helical" evidence="7">
    <location>
        <begin position="94"/>
        <end position="112"/>
    </location>
</feature>
<comment type="caution">
    <text evidence="10">The sequence shown here is derived from an EMBL/GenBank/DDBJ whole genome shotgun (WGS) entry which is preliminary data.</text>
</comment>
<evidence type="ECO:0000313" key="11">
    <source>
        <dbReference type="Proteomes" id="UP000031599"/>
    </source>
</evidence>
<feature type="region of interest" description="Disordered" evidence="6">
    <location>
        <begin position="691"/>
        <end position="715"/>
    </location>
</feature>
<gene>
    <name evidence="10" type="ORF">DB30_02817</name>
</gene>
<evidence type="ECO:0000259" key="9">
    <source>
        <dbReference type="Pfam" id="PF13191"/>
    </source>
</evidence>
<comment type="subcellular location">
    <subcellularLocation>
        <location evidence="1">Membrane</location>
        <topology evidence="1">Multi-pass membrane protein</topology>
    </subcellularLocation>
</comment>
<evidence type="ECO:0000256" key="6">
    <source>
        <dbReference type="SAM" id="MobiDB-lite"/>
    </source>
</evidence>
<accession>A0A0C1ZJY7</accession>
<dbReference type="Pfam" id="PF13191">
    <property type="entry name" value="AAA_16"/>
    <property type="match status" value="1"/>
</dbReference>
<feature type="transmembrane region" description="Helical" evidence="7">
    <location>
        <begin position="124"/>
        <end position="146"/>
    </location>
</feature>
<feature type="transmembrane region" description="Helical" evidence="7">
    <location>
        <begin position="166"/>
        <end position="188"/>
    </location>
</feature>
<evidence type="ECO:0000256" key="2">
    <source>
        <dbReference type="ARBA" id="ARBA00022692"/>
    </source>
</evidence>
<feature type="transmembrane region" description="Helical" evidence="7">
    <location>
        <begin position="31"/>
        <end position="50"/>
    </location>
</feature>
<dbReference type="Proteomes" id="UP000031599">
    <property type="component" value="Unassembled WGS sequence"/>
</dbReference>
<protein>
    <submittedName>
        <fullName evidence="10">Na(+)/H(+) antiporter</fullName>
    </submittedName>
</protein>
<dbReference type="Pfam" id="PF00999">
    <property type="entry name" value="Na_H_Exchanger"/>
    <property type="match status" value="1"/>
</dbReference>
<evidence type="ECO:0000256" key="7">
    <source>
        <dbReference type="SAM" id="Phobius"/>
    </source>
</evidence>
<sequence length="1528" mass="163150">MRQLLVLVVLVLLMQVVIHHGVTTSAAVDSLTLLTTGFILVGAYTMGELARRMRLPALLGYLAAGVLFGPKLVAMTLGDPSLAPLGDQAIRDLGLVNVLAVGVIGTMGGGEIKLPELRENLGKLAAICGTVFVLVLPLVAGVVLALTFVVPSAVPFLAALPLPGRIAGALLFGALAVGMSPAATLAILQEVHARGRFTSLVLGVVVIGDLILVATFLLVLALAKLLISPEGLSLESLGAQLPHIAAEFGWALALGVVVGIAFILYLRFVQREVLLFSLALVFVTAFVASRLHAETLLAFLVAGFIVQNFSRYGHTLVEAFERIALPVFVVYFTAQAANLDLVAVTVYLPLTLILVVLRSGLFVVGIGFGARVAGVDEATRRRLQVSFFSQGGVDLVLAAMVAEAIPGWGAQVQTVTMATILFYVVGGPLFLARALDGAGESAAARERGAEQLASSIAHEQVAPTQAERGTELVAPRASDPALSLRLEQLHGVVTSAQTGLIEGEVMARSRRRSALVEALASTISSALELELEPEPAPEPARSEASLGRDAREACARLDAAVAEAGTEIDYASVAPFNGRSLVALFAALDRAQDFSQNFRVSRGAALFEARGGRWVRAIRMVRRARRSVVGPGHRTVPLGRLWRHDVALAVPVALWRSTRPIEAQLWHALLDHYRLTRASLEAIARGTWATSEADSHGADPHAASPPASSGTHARAPVSVAQWLSDQQAEAAAREAGICEKLERSDRDLERSLLTALADSWSTFLASVEIAGTLELPAWRTRPSRRYDAAQAASAELLERSARDREAGAGRFDALLALAHAEHVATSIHLAAHEFEHSFTTILAALGHDFDDTLARIAATASGPSAAPGADPGPDLVSARASASRPLADVFVDGFTMGSEASALGRDLSRMGEHVERLRSELTALAVAQPPALLLALATAPDQLAPSAELELGDPLNPDPRRTSIRLRGWLAQTLLHDFGVARASADDELGAGLDSLRQTLVHIARVAEYHLAGPGAATGRGVARPEAEPVDAGLSERLTSLLEAARAQVEALAKLVREHVEDTIAAAERTGLEPIRSARWDELRRRQRRLEEGPRAAMSDWLREHQAAWVERAHTLSRTLGDEFSALSTDRHTAAAVAAWRRVLLGPRSTMPEPYQRLFTSVPAETIGLLIPRPELAVLKASADGWVGDRLGGRGGAILVHGDRGVGKRTLVRQLIQALGDRVEVHWLRLSPALEREADLARALAPVLDVGTADPATDFASLQQQVLALTSTGLTDAAMERCPMIVVENTERLFRRTSDGLQRLRRFLELVAATSKQVLWVVLIAEPAVPLLDAAIELRARFSTAVWVPAMDAPQLAAVLDGRHRLSGYPLRIAAGTPSLTEWVRGPQTAWRLRRGLEQAAYERLAQLSGGNVRQALRLWLAAAHLDPRDGSVVVGPLPGYPCPLTAALPVSSRVLLAALMLHGPLRRADLIGLQGPELLDLDAELTRLAHARLLVLDEGGAPDSRIIQVETRLVQPLTAELRACNLL</sequence>
<proteinExistence type="predicted"/>
<keyword evidence="4 7" id="KW-0472">Membrane</keyword>
<dbReference type="InterPro" id="IPR038770">
    <property type="entry name" value="Na+/solute_symporter_sf"/>
</dbReference>
<evidence type="ECO:0000259" key="8">
    <source>
        <dbReference type="Pfam" id="PF00999"/>
    </source>
</evidence>
<feature type="transmembrane region" description="Helical" evidence="7">
    <location>
        <begin position="200"/>
        <end position="228"/>
    </location>
</feature>
<keyword evidence="2 7" id="KW-0812">Transmembrane</keyword>
<dbReference type="GO" id="GO:0016020">
    <property type="term" value="C:membrane"/>
    <property type="evidence" value="ECO:0007669"/>
    <property type="project" value="UniProtKB-SubCell"/>
</dbReference>
<dbReference type="GO" id="GO:1902600">
    <property type="term" value="P:proton transmembrane transport"/>
    <property type="evidence" value="ECO:0007669"/>
    <property type="project" value="InterPro"/>
</dbReference>
<name>A0A0C1ZJY7_9BACT</name>
<dbReference type="InterPro" id="IPR027417">
    <property type="entry name" value="P-loop_NTPase"/>
</dbReference>
<evidence type="ECO:0000256" key="3">
    <source>
        <dbReference type="ARBA" id="ARBA00022989"/>
    </source>
</evidence>
<keyword evidence="3 7" id="KW-1133">Transmembrane helix</keyword>
<dbReference type="Gene3D" id="3.40.50.300">
    <property type="entry name" value="P-loop containing nucleotide triphosphate hydrolases"/>
    <property type="match status" value="1"/>
</dbReference>
<organism evidence="10 11">
    <name type="scientific">Enhygromyxa salina</name>
    <dbReference type="NCBI Taxonomy" id="215803"/>
    <lineage>
        <taxon>Bacteria</taxon>
        <taxon>Pseudomonadati</taxon>
        <taxon>Myxococcota</taxon>
        <taxon>Polyangia</taxon>
        <taxon>Nannocystales</taxon>
        <taxon>Nannocystaceae</taxon>
        <taxon>Enhygromyxa</taxon>
    </lineage>
</organism>
<evidence type="ECO:0000256" key="4">
    <source>
        <dbReference type="ARBA" id="ARBA00023136"/>
    </source>
</evidence>
<evidence type="ECO:0000313" key="10">
    <source>
        <dbReference type="EMBL" id="KIG17784.1"/>
    </source>
</evidence>
<dbReference type="SUPFAM" id="SSF52540">
    <property type="entry name" value="P-loop containing nucleoside triphosphate hydrolases"/>
    <property type="match status" value="1"/>
</dbReference>
<dbReference type="Gene3D" id="1.20.1530.20">
    <property type="match status" value="1"/>
</dbReference>
<feature type="transmembrane region" description="Helical" evidence="7">
    <location>
        <begin position="248"/>
        <end position="266"/>
    </location>
</feature>
<feature type="transmembrane region" description="Helical" evidence="7">
    <location>
        <begin position="273"/>
        <end position="289"/>
    </location>
</feature>
<feature type="transmembrane region" description="Helical" evidence="7">
    <location>
        <begin position="57"/>
        <end position="74"/>
    </location>
</feature>